<accession>A0ACC1TUM4</accession>
<protein>
    <submittedName>
        <fullName evidence="1">Permease for cytosine/purines, uracil, thiamine, allantoin-domain-containing protein</fullName>
    </submittedName>
</protein>
<keyword evidence="2" id="KW-1185">Reference proteome</keyword>
<dbReference type="Proteomes" id="UP001163835">
    <property type="component" value="Unassembled WGS sequence"/>
</dbReference>
<organism evidence="1 2">
    <name type="scientific">Lentinula aff. lateritia</name>
    <dbReference type="NCBI Taxonomy" id="2804960"/>
    <lineage>
        <taxon>Eukaryota</taxon>
        <taxon>Fungi</taxon>
        <taxon>Dikarya</taxon>
        <taxon>Basidiomycota</taxon>
        <taxon>Agaricomycotina</taxon>
        <taxon>Agaricomycetes</taxon>
        <taxon>Agaricomycetidae</taxon>
        <taxon>Agaricales</taxon>
        <taxon>Marasmiineae</taxon>
        <taxon>Omphalotaceae</taxon>
        <taxon>Lentinula</taxon>
    </lineage>
</organism>
<evidence type="ECO:0000313" key="2">
    <source>
        <dbReference type="Proteomes" id="UP001163835"/>
    </source>
</evidence>
<reference evidence="1" key="1">
    <citation type="submission" date="2022-09" db="EMBL/GenBank/DDBJ databases">
        <title>A Global Phylogenomic Analysis of the Shiitake Genus Lentinula.</title>
        <authorList>
            <consortium name="DOE Joint Genome Institute"/>
            <person name="Sierra-Patev S."/>
            <person name="Min B."/>
            <person name="Naranjo-Ortiz M."/>
            <person name="Looney B."/>
            <person name="Konkel Z."/>
            <person name="Slot J.C."/>
            <person name="Sakamoto Y."/>
            <person name="Steenwyk J.L."/>
            <person name="Rokas A."/>
            <person name="Carro J."/>
            <person name="Camarero S."/>
            <person name="Ferreira P."/>
            <person name="Molpeceres G."/>
            <person name="Ruiz-Duenas F.J."/>
            <person name="Serrano A."/>
            <person name="Henrissat B."/>
            <person name="Drula E."/>
            <person name="Hughes K.W."/>
            <person name="Mata J.L."/>
            <person name="Ishikawa N.K."/>
            <person name="Vargas-Isla R."/>
            <person name="Ushijima S."/>
            <person name="Smith C.A."/>
            <person name="Ahrendt S."/>
            <person name="Andreopoulos W."/>
            <person name="He G."/>
            <person name="Labutti K."/>
            <person name="Lipzen A."/>
            <person name="Ng V."/>
            <person name="Riley R."/>
            <person name="Sandor L."/>
            <person name="Barry K."/>
            <person name="Martinez A.T."/>
            <person name="Xiao Y."/>
            <person name="Gibbons J.G."/>
            <person name="Terashima K."/>
            <person name="Grigoriev I.V."/>
            <person name="Hibbett D.S."/>
        </authorList>
    </citation>
    <scope>NUCLEOTIDE SEQUENCE</scope>
    <source>
        <strain evidence="1">TMI1499</strain>
    </source>
</reference>
<name>A0ACC1TUM4_9AGAR</name>
<gene>
    <name evidence="1" type="ORF">F5876DRAFT_78700</name>
</gene>
<comment type="caution">
    <text evidence="1">The sequence shown here is derived from an EMBL/GenBank/DDBJ whole genome shotgun (WGS) entry which is preliminary data.</text>
</comment>
<dbReference type="EMBL" id="MU795220">
    <property type="protein sequence ID" value="KAJ3808464.1"/>
    <property type="molecule type" value="Genomic_DNA"/>
</dbReference>
<evidence type="ECO:0000313" key="1">
    <source>
        <dbReference type="EMBL" id="KAJ3808464.1"/>
    </source>
</evidence>
<sequence length="563" mass="61486">MCSGQQTPHVLLIPDNKILGVTAFEDNATLSLSLILPSSNAILADMSNAKFGHFDVEKSSSYGVSDDVHEASTLERLSDDVPRSKFAKLWAIVEFLDKYGVEARGIERVPSDQRTQMSSLAPFWMWLAANMTISTFSIGCLGNSIFYLGLKDAALTIIFFNLLCTLPVAYFSTWGAKLGLRQLTLSRFSFGYFTSQFPIILNCIACVGWSVVNSIVGAQTLRAVSTTHQIPTAAAIVVIAIGTIMVSFMGYRVVHLYEKYAWVPVAIIFVIYLGQITRFTESDFGGSGTVEAGDIISFGATVAGFALGWTSLAADYTVRMPEDMSSVKIFFWTYLGLNLPLILVETLGAAAMTTFNQKTTWADAYAENSVGGLLGAGLAGPMGGFGSFLLVIMALSIIANNIPNMYSLALTFQNIHPYAQAIPRIFIVIIGSLVYIVLAIAGASHFEEWLETMLNILAYWLAIFSAILIEEHLIFRHGEWSNYNPEDFSNWRKLPLGVASFVALSCGVAGAVLGMAQTWYIGVIGGMIGDPEFGGDIGFELAFAFSAIIYPPLRWIEKKYWGF</sequence>
<proteinExistence type="predicted"/>